<organism evidence="1 2">
    <name type="scientific">Peronospora belbahrii</name>
    <dbReference type="NCBI Taxonomy" id="622444"/>
    <lineage>
        <taxon>Eukaryota</taxon>
        <taxon>Sar</taxon>
        <taxon>Stramenopiles</taxon>
        <taxon>Oomycota</taxon>
        <taxon>Peronosporomycetes</taxon>
        <taxon>Peronosporales</taxon>
        <taxon>Peronosporaceae</taxon>
        <taxon>Peronospora</taxon>
    </lineage>
</organism>
<reference evidence="1" key="1">
    <citation type="submission" date="2021-11" db="EMBL/GenBank/DDBJ databases">
        <authorList>
            <person name="Islam A."/>
            <person name="Islam S."/>
            <person name="Flora M.S."/>
            <person name="Rahman M."/>
            <person name="Ziaur R.M."/>
            <person name="Epstein J.H."/>
            <person name="Hassan M."/>
            <person name="Klassen M."/>
            <person name="Woodard K."/>
            <person name="Webb A."/>
            <person name="Webby R.J."/>
            <person name="El Zowalaty M.E."/>
        </authorList>
    </citation>
    <scope>NUCLEOTIDE SEQUENCE</scope>
    <source>
        <strain evidence="1">Pbs3</strain>
    </source>
</reference>
<sequence length="66" mass="7525">MLSTVPVDNAIRTLRVEMSKDEEVSFIGKTEAEMEILAQYAVKGRHRALMGGHCWIYGHGRIMENF</sequence>
<dbReference type="Proteomes" id="UP001160483">
    <property type="component" value="Unassembled WGS sequence"/>
</dbReference>
<gene>
    <name evidence="1" type="ORF">PBS003_LOCUS6550</name>
</gene>
<dbReference type="AlphaFoldDB" id="A0AAU9L5P8"/>
<protein>
    <submittedName>
        <fullName evidence="1">Uncharacterized protein</fullName>
    </submittedName>
</protein>
<dbReference type="EMBL" id="CAKKTJ010000321">
    <property type="protein sequence ID" value="CAH0479919.1"/>
    <property type="molecule type" value="Genomic_DNA"/>
</dbReference>
<comment type="caution">
    <text evidence="1">The sequence shown here is derived from an EMBL/GenBank/DDBJ whole genome shotgun (WGS) entry which is preliminary data.</text>
</comment>
<accession>A0AAU9L5P8</accession>
<name>A0AAU9L5P8_9STRA</name>
<proteinExistence type="predicted"/>
<evidence type="ECO:0000313" key="2">
    <source>
        <dbReference type="Proteomes" id="UP001160483"/>
    </source>
</evidence>
<evidence type="ECO:0000313" key="1">
    <source>
        <dbReference type="EMBL" id="CAH0479919.1"/>
    </source>
</evidence>